<dbReference type="PANTHER" id="PTHR40940">
    <property type="entry name" value="PROTEIN BATD-RELATED"/>
    <property type="match status" value="1"/>
</dbReference>
<comment type="caution">
    <text evidence="3">The sequence shown here is derived from an EMBL/GenBank/DDBJ whole genome shotgun (WGS) entry which is preliminary data.</text>
</comment>
<dbReference type="RefSeq" id="WP_068812874.1">
    <property type="nucleotide sequence ID" value="NZ_BMIY01000005.1"/>
</dbReference>
<organism evidence="3 4">
    <name type="scientific">Pseudohongiella nitratireducens</name>
    <dbReference type="NCBI Taxonomy" id="1768907"/>
    <lineage>
        <taxon>Bacteria</taxon>
        <taxon>Pseudomonadati</taxon>
        <taxon>Pseudomonadota</taxon>
        <taxon>Gammaproteobacteria</taxon>
        <taxon>Pseudomonadales</taxon>
        <taxon>Pseudohongiellaceae</taxon>
        <taxon>Pseudohongiella</taxon>
    </lineage>
</organism>
<dbReference type="Pfam" id="PF13584">
    <property type="entry name" value="BatD"/>
    <property type="match status" value="1"/>
</dbReference>
<proteinExistence type="predicted"/>
<gene>
    <name evidence="3" type="ORF">GCM10011403_12010</name>
</gene>
<accession>A0A917GTW6</accession>
<feature type="domain" description="DUF7939" evidence="2">
    <location>
        <begin position="506"/>
        <end position="573"/>
    </location>
</feature>
<evidence type="ECO:0000313" key="3">
    <source>
        <dbReference type="EMBL" id="GGG56464.1"/>
    </source>
</evidence>
<evidence type="ECO:0000256" key="1">
    <source>
        <dbReference type="SAM" id="Phobius"/>
    </source>
</evidence>
<evidence type="ECO:0000313" key="4">
    <source>
        <dbReference type="Proteomes" id="UP000627715"/>
    </source>
</evidence>
<feature type="transmembrane region" description="Helical" evidence="1">
    <location>
        <begin position="455"/>
        <end position="475"/>
    </location>
</feature>
<dbReference type="AlphaFoldDB" id="A0A917GTW6"/>
<sequence length="627" mass="69905">MDCLNTVSFNRIFTRMGQALVSKRPGQKTRQSVLALLLSATALIVSVVSPVALAQTGDIEATLTPKELVRGETTTLTIRSFGQQSGVTIDLDPLREQFDIISSRSSSHLRSVNGQIESWTDYILILFPRELGELEVPSVSVGNQQTPSFAINVGEMPNNGLEPGQEVYLEAVVNKESVYVQEQVLFTIRLYYTIAGIRNPHFTEIDPENAVIQQLGQPHQYERLIDGVRYGVYEKNYVIFPQRSGSLSIPDIVFRGEITDGSSSFVFRQRNVRPVTAFATGYNIDVKERPAAFPADTTWLPASNLIVEETWDGDIDSLEPGDSIQREVTVTANGLDGPALPPFNIGEIDTVNVYPNPGDVDRRIQDGNVVGTRVESYEMVVTEAGQVTVPALEIPWWDTDTDSMQYATLPSTTFRVHATGSPEATDPEELLSQMGRQGNANAIDPLITPRQTEGWILYSLTAVIAAILLGMWWLWRRRLQQLAMLAANPEPPRQPAYQRQIDIEAESEAFNELLTAIKQGDAQQIRIRLIAWGRQYYQDPGLYNLDALSQRLNSETLQREFRKLQASLYASPKATDDLSAKGGEDNAASSANQWLALQEALIALRDSQRSKQQQYNAKYSLPPLYRH</sequence>
<name>A0A917GTW6_9GAMM</name>
<dbReference type="InterPro" id="IPR057699">
    <property type="entry name" value="DUF7939"/>
</dbReference>
<dbReference type="PANTHER" id="PTHR40940:SF1">
    <property type="entry name" value="PROTEIN BATD"/>
    <property type="match status" value="1"/>
</dbReference>
<reference evidence="3" key="1">
    <citation type="journal article" date="2014" name="Int. J. Syst. Evol. Microbiol.">
        <title>Complete genome sequence of Corynebacterium casei LMG S-19264T (=DSM 44701T), isolated from a smear-ripened cheese.</title>
        <authorList>
            <consortium name="US DOE Joint Genome Institute (JGI-PGF)"/>
            <person name="Walter F."/>
            <person name="Albersmeier A."/>
            <person name="Kalinowski J."/>
            <person name="Ruckert C."/>
        </authorList>
    </citation>
    <scope>NUCLEOTIDE SEQUENCE</scope>
    <source>
        <strain evidence="3">CGMCC 1.15425</strain>
    </source>
</reference>
<protein>
    <recommendedName>
        <fullName evidence="2">DUF7939 domain-containing protein</fullName>
    </recommendedName>
</protein>
<dbReference type="InterPro" id="IPR025738">
    <property type="entry name" value="BatD"/>
</dbReference>
<dbReference type="Pfam" id="PF25607">
    <property type="entry name" value="DUF7939"/>
    <property type="match status" value="1"/>
</dbReference>
<evidence type="ECO:0000259" key="2">
    <source>
        <dbReference type="Pfam" id="PF25607"/>
    </source>
</evidence>
<keyword evidence="4" id="KW-1185">Reference proteome</keyword>
<keyword evidence="1" id="KW-1133">Transmembrane helix</keyword>
<keyword evidence="1" id="KW-0472">Membrane</keyword>
<dbReference type="Proteomes" id="UP000627715">
    <property type="component" value="Unassembled WGS sequence"/>
</dbReference>
<dbReference type="EMBL" id="BMIY01000005">
    <property type="protein sequence ID" value="GGG56464.1"/>
    <property type="molecule type" value="Genomic_DNA"/>
</dbReference>
<reference evidence="3" key="2">
    <citation type="submission" date="2020-09" db="EMBL/GenBank/DDBJ databases">
        <authorList>
            <person name="Sun Q."/>
            <person name="Zhou Y."/>
        </authorList>
    </citation>
    <scope>NUCLEOTIDE SEQUENCE</scope>
    <source>
        <strain evidence="3">CGMCC 1.15425</strain>
    </source>
</reference>
<keyword evidence="1" id="KW-0812">Transmembrane</keyword>